<name>A0ABY0DCJ6_9BRAD</name>
<proteinExistence type="predicted"/>
<evidence type="ECO:0008006" key="3">
    <source>
        <dbReference type="Google" id="ProtNLM"/>
    </source>
</evidence>
<protein>
    <recommendedName>
        <fullName evidence="3">HK97 gp10 family phage protein</fullName>
    </recommendedName>
</protein>
<evidence type="ECO:0000313" key="1">
    <source>
        <dbReference type="EMBL" id="RXG89331.1"/>
    </source>
</evidence>
<organism evidence="1 2">
    <name type="scientific">Bradyrhizobium zhanjiangense</name>
    <dbReference type="NCBI Taxonomy" id="1325107"/>
    <lineage>
        <taxon>Bacteria</taxon>
        <taxon>Pseudomonadati</taxon>
        <taxon>Pseudomonadota</taxon>
        <taxon>Alphaproteobacteria</taxon>
        <taxon>Hyphomicrobiales</taxon>
        <taxon>Nitrobacteraceae</taxon>
        <taxon>Bradyrhizobium</taxon>
    </lineage>
</organism>
<dbReference type="Proteomes" id="UP000289946">
    <property type="component" value="Unassembled WGS sequence"/>
</dbReference>
<dbReference type="EMBL" id="RDRA01000020">
    <property type="protein sequence ID" value="RXG89331.1"/>
    <property type="molecule type" value="Genomic_DNA"/>
</dbReference>
<evidence type="ECO:0000313" key="2">
    <source>
        <dbReference type="Proteomes" id="UP000289946"/>
    </source>
</evidence>
<reference evidence="1 2" key="1">
    <citation type="submission" date="2018-10" db="EMBL/GenBank/DDBJ databases">
        <title>Bradyrhizobium sp. nov., isolated from effective nodules of peanut in China.</title>
        <authorList>
            <person name="Li Y."/>
        </authorList>
    </citation>
    <scope>NUCLEOTIDE SEQUENCE [LARGE SCALE GENOMIC DNA]</scope>
    <source>
        <strain evidence="1 2">CCBAU 51781</strain>
    </source>
</reference>
<keyword evidence="2" id="KW-1185">Reference proteome</keyword>
<accession>A0ABY0DCJ6</accession>
<sequence length="166" mass="18789">MKSECLGEIIGIRSASFLVLQAKIRRVSVAAERLATFLRDQHGLTVKGLDQQSVFSLGGSYRKTGSSRIQLIWAVGNYYKHRDEWDAEVWKNRPTGTQGGDPHRQSRGTRQTVEKVGIVQFSTGNMRSAYEFFGIEPYSKCEKLAEKVQAWAKKVYQRAEKECGRA</sequence>
<comment type="caution">
    <text evidence="1">The sequence shown here is derived from an EMBL/GenBank/DDBJ whole genome shotgun (WGS) entry which is preliminary data.</text>
</comment>
<gene>
    <name evidence="1" type="ORF">EAS62_30405</name>
</gene>